<evidence type="ECO:0000313" key="1">
    <source>
        <dbReference type="EMBL" id="KAF2097407.1"/>
    </source>
</evidence>
<name>A0A9P4M7J6_9PEZI</name>
<accession>A0A9P4M7J6</accession>
<protein>
    <submittedName>
        <fullName evidence="1">Uncharacterized protein</fullName>
    </submittedName>
</protein>
<dbReference type="EMBL" id="ML978128">
    <property type="protein sequence ID" value="KAF2097407.1"/>
    <property type="molecule type" value="Genomic_DNA"/>
</dbReference>
<reference evidence="1" key="1">
    <citation type="journal article" date="2020" name="Stud. Mycol.">
        <title>101 Dothideomycetes genomes: a test case for predicting lifestyles and emergence of pathogens.</title>
        <authorList>
            <person name="Haridas S."/>
            <person name="Albert R."/>
            <person name="Binder M."/>
            <person name="Bloem J."/>
            <person name="Labutti K."/>
            <person name="Salamov A."/>
            <person name="Andreopoulos B."/>
            <person name="Baker S."/>
            <person name="Barry K."/>
            <person name="Bills G."/>
            <person name="Bluhm B."/>
            <person name="Cannon C."/>
            <person name="Castanera R."/>
            <person name="Culley D."/>
            <person name="Daum C."/>
            <person name="Ezra D."/>
            <person name="Gonzalez J."/>
            <person name="Henrissat B."/>
            <person name="Kuo A."/>
            <person name="Liang C."/>
            <person name="Lipzen A."/>
            <person name="Lutzoni F."/>
            <person name="Magnuson J."/>
            <person name="Mondo S."/>
            <person name="Nolan M."/>
            <person name="Ohm R."/>
            <person name="Pangilinan J."/>
            <person name="Park H.-J."/>
            <person name="Ramirez L."/>
            <person name="Alfaro M."/>
            <person name="Sun H."/>
            <person name="Tritt A."/>
            <person name="Yoshinaga Y."/>
            <person name="Zwiers L.-H."/>
            <person name="Turgeon B."/>
            <person name="Goodwin S."/>
            <person name="Spatafora J."/>
            <person name="Crous P."/>
            <person name="Grigoriev I."/>
        </authorList>
    </citation>
    <scope>NUCLEOTIDE SEQUENCE</scope>
    <source>
        <strain evidence="1">CBS 133067</strain>
    </source>
</reference>
<proteinExistence type="predicted"/>
<comment type="caution">
    <text evidence="1">The sequence shown here is derived from an EMBL/GenBank/DDBJ whole genome shotgun (WGS) entry which is preliminary data.</text>
</comment>
<dbReference type="AlphaFoldDB" id="A0A9P4M7J6"/>
<keyword evidence="2" id="KW-1185">Reference proteome</keyword>
<sequence>MNGQQPLEPMEALRAAIDARFARERVAGLTVTPRLRFFRINPFQAEQVEQDVRTWICISESTYPIPVETPPCCILCITVSHFPDDEGVEEQVPGLLLFMHDNGTNHVYGRGAAVYSRLDADSVDRRIAQWMIDGSVVQQDPPTTSYFDYAIMDYNHEFAMAALMDWAGHFYVAWNRSIEEGWVPQENRIRGPAREALMGLMLFWLPYFQH</sequence>
<evidence type="ECO:0000313" key="2">
    <source>
        <dbReference type="Proteomes" id="UP000799772"/>
    </source>
</evidence>
<dbReference type="Proteomes" id="UP000799772">
    <property type="component" value="Unassembled WGS sequence"/>
</dbReference>
<organism evidence="1 2">
    <name type="scientific">Rhizodiscina lignyota</name>
    <dbReference type="NCBI Taxonomy" id="1504668"/>
    <lineage>
        <taxon>Eukaryota</taxon>
        <taxon>Fungi</taxon>
        <taxon>Dikarya</taxon>
        <taxon>Ascomycota</taxon>
        <taxon>Pezizomycotina</taxon>
        <taxon>Dothideomycetes</taxon>
        <taxon>Pleosporomycetidae</taxon>
        <taxon>Aulographales</taxon>
        <taxon>Rhizodiscinaceae</taxon>
        <taxon>Rhizodiscina</taxon>
    </lineage>
</organism>
<gene>
    <name evidence="1" type="ORF">NA57DRAFT_77664</name>
</gene>